<evidence type="ECO:0000256" key="1">
    <source>
        <dbReference type="ARBA" id="ARBA00022448"/>
    </source>
</evidence>
<evidence type="ECO:0000256" key="3">
    <source>
        <dbReference type="ARBA" id="ARBA00022892"/>
    </source>
</evidence>
<name>A0AAV0BT08_PHAPC</name>
<evidence type="ECO:0000256" key="5">
    <source>
        <dbReference type="ARBA" id="ARBA00038167"/>
    </source>
</evidence>
<keyword evidence="9" id="KW-1185">Reference proteome</keyword>
<evidence type="ECO:0000313" key="9">
    <source>
        <dbReference type="Proteomes" id="UP001153365"/>
    </source>
</evidence>
<proteinExistence type="inferred from homology"/>
<feature type="region of interest" description="Disordered" evidence="7">
    <location>
        <begin position="80"/>
        <end position="130"/>
    </location>
</feature>
<dbReference type="AlphaFoldDB" id="A0AAV0BT08"/>
<organism evidence="8 9">
    <name type="scientific">Phakopsora pachyrhizi</name>
    <name type="common">Asian soybean rust disease fungus</name>
    <dbReference type="NCBI Taxonomy" id="170000"/>
    <lineage>
        <taxon>Eukaryota</taxon>
        <taxon>Fungi</taxon>
        <taxon>Dikarya</taxon>
        <taxon>Basidiomycota</taxon>
        <taxon>Pucciniomycotina</taxon>
        <taxon>Pucciniomycetes</taxon>
        <taxon>Pucciniales</taxon>
        <taxon>Phakopsoraceae</taxon>
        <taxon>Phakopsora</taxon>
    </lineage>
</organism>
<dbReference type="Pfam" id="PF04099">
    <property type="entry name" value="Sybindin"/>
    <property type="match status" value="1"/>
</dbReference>
<dbReference type="GO" id="GO:0006888">
    <property type="term" value="P:endoplasmic reticulum to Golgi vesicle-mediated transport"/>
    <property type="evidence" value="ECO:0007669"/>
    <property type="project" value="UniProtKB-UniRule"/>
</dbReference>
<reference evidence="8" key="1">
    <citation type="submission" date="2022-06" db="EMBL/GenBank/DDBJ databases">
        <authorList>
            <consortium name="SYNGENTA / RWTH Aachen University"/>
        </authorList>
    </citation>
    <scope>NUCLEOTIDE SEQUENCE</scope>
</reference>
<dbReference type="InterPro" id="IPR011012">
    <property type="entry name" value="Longin-like_dom_sf"/>
</dbReference>
<dbReference type="Proteomes" id="UP001153365">
    <property type="component" value="Unassembled WGS sequence"/>
</dbReference>
<evidence type="ECO:0000256" key="7">
    <source>
        <dbReference type="SAM" id="MobiDB-lite"/>
    </source>
</evidence>
<evidence type="ECO:0000256" key="6">
    <source>
        <dbReference type="RuleBase" id="RU366065"/>
    </source>
</evidence>
<gene>
    <name evidence="8" type="ORF">PPACK8108_LOCUS24417</name>
</gene>
<dbReference type="EMBL" id="CALTRL010006065">
    <property type="protein sequence ID" value="CAH7689361.1"/>
    <property type="molecule type" value="Genomic_DNA"/>
</dbReference>
<keyword evidence="3 6" id="KW-0931">ER-Golgi transport</keyword>
<dbReference type="GO" id="GO:0030008">
    <property type="term" value="C:TRAPP complex"/>
    <property type="evidence" value="ECO:0007669"/>
    <property type="project" value="UniProtKB-UniRule"/>
</dbReference>
<dbReference type="PANTHER" id="PTHR23249">
    <property type="entry name" value="TRAFFICKING PROTEIN PARTICLE COMPLEX SUBUNIT"/>
    <property type="match status" value="1"/>
</dbReference>
<dbReference type="SUPFAM" id="SSF64356">
    <property type="entry name" value="SNARE-like"/>
    <property type="match status" value="1"/>
</dbReference>
<dbReference type="SMART" id="SM01399">
    <property type="entry name" value="Sybindin"/>
    <property type="match status" value="1"/>
</dbReference>
<keyword evidence="1 6" id="KW-0813">Transport</keyword>
<evidence type="ECO:0000256" key="4">
    <source>
        <dbReference type="ARBA" id="ARBA00023034"/>
    </source>
</evidence>
<keyword evidence="4 6" id="KW-0333">Golgi apparatus</keyword>
<sequence length="254" mass="28522">MTIYSFYIFDRHCKAVYYQDWNNSNSRQIIKPSSRVLECISPSISSVPVGDMRTNGSIKPSRTSKVERVVVVQTSSNKLSKALPTSSSSSSSPPPSTTATDLKSLISYNNPNINNQHKNHEPTNESHNLARGNNQSGLDFDEQSKLIFGVIFSLKNLIRKLAPGRHEPLNSYSTSTYTLHLFITPTNHSFVLMSSPMNESLRPVLKNLWRGPWLDFVARNPLVSIDSNVSGRGFDNEMFRKAVDNLIRSLTIFN</sequence>
<dbReference type="GO" id="GO:0005794">
    <property type="term" value="C:Golgi apparatus"/>
    <property type="evidence" value="ECO:0007669"/>
    <property type="project" value="UniProtKB-SubCell"/>
</dbReference>
<dbReference type="InterPro" id="IPR007233">
    <property type="entry name" value="TRAPPC"/>
</dbReference>
<keyword evidence="2 6" id="KW-0256">Endoplasmic reticulum</keyword>
<comment type="subunit">
    <text evidence="6">Part of the multisubunit transport protein particle (TRAPP) complex.</text>
</comment>
<evidence type="ECO:0000313" key="8">
    <source>
        <dbReference type="EMBL" id="CAH7689361.1"/>
    </source>
</evidence>
<protein>
    <recommendedName>
        <fullName evidence="6">Trafficking protein particle complex subunit</fullName>
    </recommendedName>
</protein>
<comment type="similarity">
    <text evidence="5">Belongs to the TRAPP small subunits family. BET5 subfamily.</text>
</comment>
<feature type="compositionally biased region" description="Low complexity" evidence="7">
    <location>
        <begin position="80"/>
        <end position="91"/>
    </location>
</feature>
<dbReference type="GO" id="GO:0005783">
    <property type="term" value="C:endoplasmic reticulum"/>
    <property type="evidence" value="ECO:0007669"/>
    <property type="project" value="UniProtKB-SubCell"/>
</dbReference>
<dbReference type="Gene3D" id="3.30.450.70">
    <property type="match status" value="1"/>
</dbReference>
<comment type="caution">
    <text evidence="8">The sequence shown here is derived from an EMBL/GenBank/DDBJ whole genome shotgun (WGS) entry which is preliminary data.</text>
</comment>
<comment type="subcellular location">
    <subcellularLocation>
        <location evidence="6">Endoplasmic reticulum</location>
    </subcellularLocation>
    <subcellularLocation>
        <location evidence="6">Golgi apparatus</location>
        <location evidence="6">cis-Golgi network</location>
    </subcellularLocation>
</comment>
<dbReference type="PANTHER" id="PTHR23249:SF16">
    <property type="entry name" value="TRAFFICKING PROTEIN PARTICLE COMPLEX SUBUNIT 1"/>
    <property type="match status" value="1"/>
</dbReference>
<evidence type="ECO:0000256" key="2">
    <source>
        <dbReference type="ARBA" id="ARBA00022824"/>
    </source>
</evidence>
<accession>A0AAV0BT08</accession>